<dbReference type="Pfam" id="PF03372">
    <property type="entry name" value="Exo_endo_phos"/>
    <property type="match status" value="1"/>
</dbReference>
<dbReference type="PANTHER" id="PTHR42834:SF1">
    <property type="entry name" value="ENDONUCLEASE_EXONUCLEASE_PHOSPHATASE FAMILY PROTEIN (AFU_ORTHOLOGUE AFUA_3G09210)"/>
    <property type="match status" value="1"/>
</dbReference>
<evidence type="ECO:0000259" key="3">
    <source>
        <dbReference type="Pfam" id="PF18962"/>
    </source>
</evidence>
<feature type="domain" description="Secretion system C-terminal sorting" evidence="3">
    <location>
        <begin position="584"/>
        <end position="650"/>
    </location>
</feature>
<dbReference type="InterPro" id="IPR044060">
    <property type="entry name" value="Bacterial_rp_domain"/>
</dbReference>
<evidence type="ECO:0000259" key="4">
    <source>
        <dbReference type="Pfam" id="PF18998"/>
    </source>
</evidence>
<evidence type="ECO:0000313" key="5">
    <source>
        <dbReference type="EMBL" id="PWD98934.1"/>
    </source>
</evidence>
<dbReference type="OrthoDB" id="1122263at2"/>
<dbReference type="EMBL" id="QEWP01000010">
    <property type="protein sequence ID" value="PWD98934.1"/>
    <property type="molecule type" value="Genomic_DNA"/>
</dbReference>
<dbReference type="GO" id="GO:0003824">
    <property type="term" value="F:catalytic activity"/>
    <property type="evidence" value="ECO:0007669"/>
    <property type="project" value="InterPro"/>
</dbReference>
<dbReference type="InterPro" id="IPR036691">
    <property type="entry name" value="Endo/exonu/phosph_ase_sf"/>
</dbReference>
<feature type="domain" description="Endonuclease/exonuclease/phosphatase" evidence="2">
    <location>
        <begin position="70"/>
        <end position="288"/>
    </location>
</feature>
<organism evidence="5 6">
    <name type="scientific">Marinilabilia rubra</name>
    <dbReference type="NCBI Taxonomy" id="2162893"/>
    <lineage>
        <taxon>Bacteria</taxon>
        <taxon>Pseudomonadati</taxon>
        <taxon>Bacteroidota</taxon>
        <taxon>Bacteroidia</taxon>
        <taxon>Marinilabiliales</taxon>
        <taxon>Marinilabiliaceae</taxon>
        <taxon>Marinilabilia</taxon>
    </lineage>
</organism>
<keyword evidence="6" id="KW-1185">Reference proteome</keyword>
<dbReference type="InterPro" id="IPR005135">
    <property type="entry name" value="Endo/exonuclease/phosphatase"/>
</dbReference>
<evidence type="ECO:0008006" key="7">
    <source>
        <dbReference type="Google" id="ProtNLM"/>
    </source>
</evidence>
<proteinExistence type="predicted"/>
<dbReference type="Proteomes" id="UP000244956">
    <property type="component" value="Unassembled WGS sequence"/>
</dbReference>
<accession>A0A2U2B7B9</accession>
<protein>
    <recommendedName>
        <fullName evidence="7">Endonuclease</fullName>
    </recommendedName>
</protein>
<dbReference type="NCBIfam" id="NF038128">
    <property type="entry name" value="choice_anch_J"/>
    <property type="match status" value="1"/>
</dbReference>
<feature type="domain" description="Bacterial repeat" evidence="4">
    <location>
        <begin position="503"/>
        <end position="569"/>
    </location>
</feature>
<reference evidence="5 6" key="1">
    <citation type="submission" date="2018-05" db="EMBL/GenBank/DDBJ databases">
        <title>Marinilabilia rubrum sp. nov., isolated from saltern sediment.</title>
        <authorList>
            <person name="Zhang R."/>
        </authorList>
    </citation>
    <scope>NUCLEOTIDE SEQUENCE [LARGE SCALE GENOMIC DNA]</scope>
    <source>
        <strain evidence="5 6">WTE16</strain>
    </source>
</reference>
<sequence length="653" mass="73540">MEKLCILFIGLLLSTSLISQPHNNTKGWSTQDVRSGEMANANVFDKSEPVFKANKQNSAAFGTDRSLEIVSWNIEFFPHNGDVTIGSLSRMIVDLDADIIAFQEVADVNAFTQMINETDGYHSYVGTTDDLIKLGFVYKAGVIQVNNVYEIYKDAQYDLPFLRRPLVMEFTYNNENYVVINNHFKARGDGILDLADPNDEENRRWVATNLIKDYIDTHFANEKVFVVGDLNDVITDDYANNVFQSILNDSDNFMFADYDIATGADSEWSYPSYPSHIDHIIITNELFNHYYTYSASVATLKMEESLTGGWNEYTQNISDHRPVGIKLFTDDVALFRKDFEDQSLTSGGWSSYNVTGNQNWTIPQQQYGVGNSYCAYISGYDNGQHENENWLISPPFSTDAYNDLILSFWNTSGYAGPDIQLLYSNDFSDNPETATWQEINPVVWHDGDTYWEWTYSGPLNLSSFSGAEGRIAFKYTSTSTEAATWELDNIMLSNAPNVLDIVAEVNDSQGGSISGTGAYIYGQTVELEATPAPSFNFVNWTENGEVVSANPFYSFIASEDRALVAHFEAPVSVNETASDFKLKVYPNPFNRLIFVEGQNIRNIEVLNVRGKIMKEIEVVSNPETIHLEELPAGIYFIRITTDDGSFTTKLLKI</sequence>
<feature type="signal peptide" evidence="1">
    <location>
        <begin position="1"/>
        <end position="19"/>
    </location>
</feature>
<dbReference type="RefSeq" id="WP_109264933.1">
    <property type="nucleotide sequence ID" value="NZ_QEWP01000010.1"/>
</dbReference>
<comment type="caution">
    <text evidence="5">The sequence shown here is derived from an EMBL/GenBank/DDBJ whole genome shotgun (WGS) entry which is preliminary data.</text>
</comment>
<dbReference type="NCBIfam" id="TIGR04183">
    <property type="entry name" value="Por_Secre_tail"/>
    <property type="match status" value="1"/>
</dbReference>
<dbReference type="Pfam" id="PF18962">
    <property type="entry name" value="Por_Secre_tail"/>
    <property type="match status" value="1"/>
</dbReference>
<dbReference type="SUPFAM" id="SSF56219">
    <property type="entry name" value="DNase I-like"/>
    <property type="match status" value="1"/>
</dbReference>
<evidence type="ECO:0000256" key="1">
    <source>
        <dbReference type="SAM" id="SignalP"/>
    </source>
</evidence>
<feature type="chain" id="PRO_5015464390" description="Endonuclease" evidence="1">
    <location>
        <begin position="20"/>
        <end position="653"/>
    </location>
</feature>
<dbReference type="AlphaFoldDB" id="A0A2U2B7B9"/>
<evidence type="ECO:0000259" key="2">
    <source>
        <dbReference type="Pfam" id="PF03372"/>
    </source>
</evidence>
<dbReference type="InterPro" id="IPR026444">
    <property type="entry name" value="Secre_tail"/>
</dbReference>
<evidence type="ECO:0000313" key="6">
    <source>
        <dbReference type="Proteomes" id="UP000244956"/>
    </source>
</evidence>
<name>A0A2U2B7B9_9BACT</name>
<dbReference type="Pfam" id="PF18998">
    <property type="entry name" value="Flg_new_2"/>
    <property type="match status" value="1"/>
</dbReference>
<keyword evidence="1" id="KW-0732">Signal</keyword>
<gene>
    <name evidence="5" type="ORF">DDZ16_13135</name>
</gene>
<dbReference type="PANTHER" id="PTHR42834">
    <property type="entry name" value="ENDONUCLEASE/EXONUCLEASE/PHOSPHATASE FAMILY PROTEIN (AFU_ORTHOLOGUE AFUA_3G09210)"/>
    <property type="match status" value="1"/>
</dbReference>
<dbReference type="Gene3D" id="3.60.10.10">
    <property type="entry name" value="Endonuclease/exonuclease/phosphatase"/>
    <property type="match status" value="1"/>
</dbReference>